<dbReference type="SMART" id="SM00382">
    <property type="entry name" value="AAA"/>
    <property type="match status" value="1"/>
</dbReference>
<dbReference type="Proteomes" id="UP001208938">
    <property type="component" value="Unassembled WGS sequence"/>
</dbReference>
<dbReference type="Gene3D" id="3.40.50.300">
    <property type="entry name" value="P-loop containing nucleotide triphosphate hydrolases"/>
    <property type="match status" value="1"/>
</dbReference>
<dbReference type="Pfam" id="PF00005">
    <property type="entry name" value="ABC_tran"/>
    <property type="match status" value="1"/>
</dbReference>
<dbReference type="SUPFAM" id="SSF52540">
    <property type="entry name" value="P-loop containing nucleoside triphosphate hydrolases"/>
    <property type="match status" value="1"/>
</dbReference>
<evidence type="ECO:0000313" key="8">
    <source>
        <dbReference type="Proteomes" id="UP001208938"/>
    </source>
</evidence>
<evidence type="ECO:0000256" key="3">
    <source>
        <dbReference type="ARBA" id="ARBA00022448"/>
    </source>
</evidence>
<dbReference type="InterPro" id="IPR050319">
    <property type="entry name" value="ABC_transp_ATP-bind"/>
</dbReference>
<evidence type="ECO:0000256" key="1">
    <source>
        <dbReference type="ARBA" id="ARBA00004417"/>
    </source>
</evidence>
<protein>
    <submittedName>
        <fullName evidence="7">ATP-binding cassette domain-containing protein</fullName>
    </submittedName>
</protein>
<dbReference type="PANTHER" id="PTHR43776:SF7">
    <property type="entry name" value="D,D-DIPEPTIDE TRANSPORT ATP-BINDING PROTEIN DDPF-RELATED"/>
    <property type="match status" value="1"/>
</dbReference>
<dbReference type="EMBL" id="JAPDFL010000001">
    <property type="protein sequence ID" value="MCW1931583.1"/>
    <property type="molecule type" value="Genomic_DNA"/>
</dbReference>
<dbReference type="PROSITE" id="PS00211">
    <property type="entry name" value="ABC_TRANSPORTER_1"/>
    <property type="match status" value="1"/>
</dbReference>
<sequence>MTTPLLSARKLEVSFEIGRKGIFGKPRLLRAVRGVDFDLMPGRTLGLVGESGSGKTTTAMAAIRLAPSTGGSVSFEGTDLMTLPAEAMRAQRKHLQVIFQDPYSSLNPRERVGAIVREPLDLMNVGDPAGRDARVRELFGLVGLRPDQMSLFPHQFSGGQRQRISIARALATNPRLIVCDEPVSALDVAIQAQILNLLRRLQDEFGLSYLFISHDLGVVQFICDDIAVMYLGEIVEYADRPTLFSKPRHPYTAVLLEAAPSLLRRKSAGYRRAGMVKGDLPSPMNLPTGCAFASRCPKAQERCRAEAPILRDVGDSRVACHFPLD</sequence>
<keyword evidence="3" id="KW-0813">Transport</keyword>
<dbReference type="NCBIfam" id="TIGR01727">
    <property type="entry name" value="oligo_HPY"/>
    <property type="match status" value="1"/>
</dbReference>
<comment type="caution">
    <text evidence="7">The sequence shown here is derived from an EMBL/GenBank/DDBJ whole genome shotgun (WGS) entry which is preliminary data.</text>
</comment>
<keyword evidence="5 7" id="KW-0067">ATP-binding</keyword>
<dbReference type="InterPro" id="IPR003593">
    <property type="entry name" value="AAA+_ATPase"/>
</dbReference>
<keyword evidence="4" id="KW-0547">Nucleotide-binding</keyword>
<dbReference type="PROSITE" id="PS50893">
    <property type="entry name" value="ABC_TRANSPORTER_2"/>
    <property type="match status" value="1"/>
</dbReference>
<comment type="subcellular location">
    <subcellularLocation>
        <location evidence="1">Cell inner membrane</location>
        <topology evidence="1">Peripheral membrane protein</topology>
    </subcellularLocation>
</comment>
<evidence type="ECO:0000313" key="7">
    <source>
        <dbReference type="EMBL" id="MCW1931583.1"/>
    </source>
</evidence>
<proteinExistence type="inferred from homology"/>
<evidence type="ECO:0000256" key="2">
    <source>
        <dbReference type="ARBA" id="ARBA00005417"/>
    </source>
</evidence>
<dbReference type="InterPro" id="IPR027417">
    <property type="entry name" value="P-loop_NTPase"/>
</dbReference>
<reference evidence="7 8" key="1">
    <citation type="submission" date="2022-10" db="EMBL/GenBank/DDBJ databases">
        <title>Pararhodobacter sp. nov., isolated from marine algae.</title>
        <authorList>
            <person name="Choi B.J."/>
            <person name="Kim J.M."/>
            <person name="Lee J.K."/>
            <person name="Choi D.G."/>
            <person name="Jeon C.O."/>
        </authorList>
    </citation>
    <scope>NUCLEOTIDE SEQUENCE [LARGE SCALE GENOMIC DNA]</scope>
    <source>
        <strain evidence="7 8">ZQ420</strain>
    </source>
</reference>
<dbReference type="GO" id="GO:0005524">
    <property type="term" value="F:ATP binding"/>
    <property type="evidence" value="ECO:0007669"/>
    <property type="project" value="UniProtKB-KW"/>
</dbReference>
<organism evidence="7 8">
    <name type="scientific">Pararhodobacter zhoushanensis</name>
    <dbReference type="NCBI Taxonomy" id="2479545"/>
    <lineage>
        <taxon>Bacteria</taxon>
        <taxon>Pseudomonadati</taxon>
        <taxon>Pseudomonadota</taxon>
        <taxon>Alphaproteobacteria</taxon>
        <taxon>Rhodobacterales</taxon>
        <taxon>Paracoccaceae</taxon>
        <taxon>Pararhodobacter</taxon>
    </lineage>
</organism>
<dbReference type="InterPro" id="IPR013563">
    <property type="entry name" value="Oligopep_ABC_C"/>
</dbReference>
<evidence type="ECO:0000256" key="5">
    <source>
        <dbReference type="ARBA" id="ARBA00022840"/>
    </source>
</evidence>
<accession>A0ABT3GVN7</accession>
<name>A0ABT3GVN7_9RHOB</name>
<evidence type="ECO:0000256" key="4">
    <source>
        <dbReference type="ARBA" id="ARBA00022741"/>
    </source>
</evidence>
<evidence type="ECO:0000259" key="6">
    <source>
        <dbReference type="PROSITE" id="PS50893"/>
    </source>
</evidence>
<keyword evidence="8" id="KW-1185">Reference proteome</keyword>
<gene>
    <name evidence="7" type="ORF">OKW52_04730</name>
</gene>
<dbReference type="CDD" id="cd03257">
    <property type="entry name" value="ABC_NikE_OppD_transporters"/>
    <property type="match status" value="1"/>
</dbReference>
<dbReference type="Pfam" id="PF08352">
    <property type="entry name" value="oligo_HPY"/>
    <property type="match status" value="1"/>
</dbReference>
<dbReference type="InterPro" id="IPR017871">
    <property type="entry name" value="ABC_transporter-like_CS"/>
</dbReference>
<dbReference type="RefSeq" id="WP_264504687.1">
    <property type="nucleotide sequence ID" value="NZ_JAPDFL010000001.1"/>
</dbReference>
<dbReference type="PANTHER" id="PTHR43776">
    <property type="entry name" value="TRANSPORT ATP-BINDING PROTEIN"/>
    <property type="match status" value="1"/>
</dbReference>
<comment type="similarity">
    <text evidence="2">Belongs to the ABC transporter superfamily.</text>
</comment>
<feature type="domain" description="ABC transporter" evidence="6">
    <location>
        <begin position="17"/>
        <end position="256"/>
    </location>
</feature>
<dbReference type="InterPro" id="IPR003439">
    <property type="entry name" value="ABC_transporter-like_ATP-bd"/>
</dbReference>